<evidence type="ECO:0000256" key="16">
    <source>
        <dbReference type="ARBA" id="ARBA00023316"/>
    </source>
</evidence>
<dbReference type="Gene3D" id="3.40.50.20">
    <property type="match status" value="1"/>
</dbReference>
<evidence type="ECO:0000256" key="11">
    <source>
        <dbReference type="ARBA" id="ARBA00022840"/>
    </source>
</evidence>
<dbReference type="AlphaFoldDB" id="A0A162CMK9"/>
<dbReference type="InterPro" id="IPR005905">
    <property type="entry name" value="D_ala_D_ala"/>
</dbReference>
<keyword evidence="15 25" id="KW-0464">Manganese</keyword>
<dbReference type="NCBIfam" id="TIGR01205">
    <property type="entry name" value="D_ala_D_alaTIGR"/>
    <property type="match status" value="1"/>
</dbReference>
<dbReference type="RefSeq" id="WP_061950343.1">
    <property type="nucleotide sequence ID" value="NZ_LTAO01000040.1"/>
</dbReference>
<keyword evidence="11 26" id="KW-0067">ATP-binding</keyword>
<evidence type="ECO:0000256" key="9">
    <source>
        <dbReference type="ARBA" id="ARBA00022723"/>
    </source>
</evidence>
<dbReference type="PIRSF" id="PIRSF039102">
    <property type="entry name" value="Ddl/VanB"/>
    <property type="match status" value="1"/>
</dbReference>
<evidence type="ECO:0000256" key="10">
    <source>
        <dbReference type="ARBA" id="ARBA00022741"/>
    </source>
</evidence>
<dbReference type="NCBIfam" id="NF002525">
    <property type="entry name" value="PRK01966.1-1"/>
    <property type="match status" value="1"/>
</dbReference>
<dbReference type="OrthoDB" id="9813261at2"/>
<comment type="cofactor">
    <cofactor evidence="25">
        <name>Mg(2+)</name>
        <dbReference type="ChEBI" id="CHEBI:18420"/>
    </cofactor>
    <cofactor evidence="25">
        <name>Mn(2+)</name>
        <dbReference type="ChEBI" id="CHEBI:29035"/>
    </cofactor>
    <text evidence="25">Binds 2 magnesium or manganese ions per subunit.</text>
</comment>
<evidence type="ECO:0000313" key="28">
    <source>
        <dbReference type="EMBL" id="KYG25574.1"/>
    </source>
</evidence>
<keyword evidence="7 22" id="KW-0963">Cytoplasm</keyword>
<evidence type="ECO:0000256" key="15">
    <source>
        <dbReference type="ARBA" id="ARBA00023211"/>
    </source>
</evidence>
<dbReference type="InterPro" id="IPR016185">
    <property type="entry name" value="PreATP-grasp_dom_sf"/>
</dbReference>
<comment type="subcellular location">
    <subcellularLocation>
        <location evidence="3 22">Cytoplasm</location>
    </subcellularLocation>
</comment>
<protein>
    <recommendedName>
        <fullName evidence="19 22">D-alanine--D-alanine ligase</fullName>
        <ecNumber evidence="6 22">6.3.2.4</ecNumber>
    </recommendedName>
    <alternativeName>
        <fullName evidence="21 22">D-Ala-D-Ala ligase</fullName>
    </alternativeName>
    <alternativeName>
        <fullName evidence="20 22">D-alanylalanine synthetase</fullName>
    </alternativeName>
</protein>
<comment type="cofactor">
    <cofactor evidence="1">
        <name>Mn(2+)</name>
        <dbReference type="ChEBI" id="CHEBI:29035"/>
    </cofactor>
</comment>
<keyword evidence="14 22" id="KW-0573">Peptidoglycan synthesis</keyword>
<dbReference type="GO" id="GO:0008716">
    <property type="term" value="F:D-alanine-D-alanine ligase activity"/>
    <property type="evidence" value="ECO:0007669"/>
    <property type="project" value="UniProtKB-UniRule"/>
</dbReference>
<evidence type="ECO:0000256" key="19">
    <source>
        <dbReference type="ARBA" id="ARBA00068427"/>
    </source>
</evidence>
<dbReference type="EMBL" id="LTAO01000040">
    <property type="protein sequence ID" value="KYG25574.1"/>
    <property type="molecule type" value="Genomic_DNA"/>
</dbReference>
<dbReference type="HAMAP" id="MF_00047">
    <property type="entry name" value="Dala_Dala_lig"/>
    <property type="match status" value="1"/>
</dbReference>
<dbReference type="GO" id="GO:0009252">
    <property type="term" value="P:peptidoglycan biosynthetic process"/>
    <property type="evidence" value="ECO:0007669"/>
    <property type="project" value="UniProtKB-UniRule"/>
</dbReference>
<dbReference type="NCBIfam" id="NF002378">
    <property type="entry name" value="PRK01372.1"/>
    <property type="match status" value="1"/>
</dbReference>
<keyword evidence="8 22" id="KW-0436">Ligase</keyword>
<comment type="pathway">
    <text evidence="4 22">Cell wall biogenesis; peptidoglycan biosynthesis.</text>
</comment>
<feature type="binding site" evidence="25">
    <location>
        <position position="304"/>
    </location>
    <ligand>
        <name>Mg(2+)</name>
        <dbReference type="ChEBI" id="CHEBI:18420"/>
        <label>1</label>
    </ligand>
</feature>
<evidence type="ECO:0000256" key="24">
    <source>
        <dbReference type="PIRSR" id="PIRSR039102-2"/>
    </source>
</evidence>
<evidence type="ECO:0000256" key="4">
    <source>
        <dbReference type="ARBA" id="ARBA00004752"/>
    </source>
</evidence>
<evidence type="ECO:0000256" key="21">
    <source>
        <dbReference type="ARBA" id="ARBA00077154"/>
    </source>
</evidence>
<comment type="caution">
    <text evidence="28">The sequence shown here is derived from an EMBL/GenBank/DDBJ whole genome shotgun (WGS) entry which is preliminary data.</text>
</comment>
<sequence length="370" mass="41069">MTKQKVRVGIVFGGKSAEHEVSLQSAKNIVDAIDQSKYEVVLLGIDKQGKWHLNDQSQFLLHAEDPKMIALNKTNEGISIIPGEEKNQVVTMNQSESLEQIDVIFPIIHGTLGEDGSIQGMLRMANIPFVGSNVLGSAISMDKDIAKRLLRDAGLGVAKGYTFTSAKRSQIQYQAIVEDFGLPLFIKPANQGSSVGVSKVLTEDEFYDGVQEAFKFDSKILIEEAIIGREIECSVLGNEHPIASTVGEIISTGEFYSYEAKYIDETGAILEIPAKLSEEMIEKIQDVSLKAYEALNCEGLARVDVFLTENNEIIVNEINTLPGFTKISMYPKLWEQSGISYSMLIEKLIELAIERHQRDQKLQSSIYEEL</sequence>
<keyword evidence="12 25" id="KW-0460">Magnesium</keyword>
<evidence type="ECO:0000313" key="29">
    <source>
        <dbReference type="Proteomes" id="UP000075806"/>
    </source>
</evidence>
<dbReference type="FunFam" id="3.30.470.20:FF:000008">
    <property type="entry name" value="D-alanine--D-alanine ligase"/>
    <property type="match status" value="1"/>
</dbReference>
<organism evidence="28 29">
    <name type="scientific">Alkalihalobacillus trypoxylicola</name>
    <dbReference type="NCBI Taxonomy" id="519424"/>
    <lineage>
        <taxon>Bacteria</taxon>
        <taxon>Bacillati</taxon>
        <taxon>Bacillota</taxon>
        <taxon>Bacilli</taxon>
        <taxon>Bacillales</taxon>
        <taxon>Bacillaceae</taxon>
        <taxon>Alkalihalobacillus</taxon>
    </lineage>
</organism>
<feature type="active site" evidence="23">
    <location>
        <position position="193"/>
    </location>
</feature>
<dbReference type="GO" id="GO:0008360">
    <property type="term" value="P:regulation of cell shape"/>
    <property type="evidence" value="ECO:0007669"/>
    <property type="project" value="UniProtKB-KW"/>
</dbReference>
<proteinExistence type="inferred from homology"/>
<feature type="binding site" evidence="24">
    <location>
        <begin position="316"/>
        <end position="317"/>
    </location>
    <ligand>
        <name>ATP</name>
        <dbReference type="ChEBI" id="CHEBI:30616"/>
    </ligand>
</feature>
<keyword evidence="9 25" id="KW-0479">Metal-binding</keyword>
<feature type="active site" evidence="23">
    <location>
        <position position="18"/>
    </location>
</feature>
<gene>
    <name evidence="22" type="primary">ddl</name>
    <name evidence="28" type="ORF">AZF04_13890</name>
</gene>
<dbReference type="NCBIfam" id="NF002528">
    <property type="entry name" value="PRK01966.1-4"/>
    <property type="match status" value="1"/>
</dbReference>
<dbReference type="GO" id="GO:0046872">
    <property type="term" value="F:metal ion binding"/>
    <property type="evidence" value="ECO:0007669"/>
    <property type="project" value="UniProtKB-KW"/>
</dbReference>
<evidence type="ECO:0000256" key="22">
    <source>
        <dbReference type="HAMAP-Rule" id="MF_00047"/>
    </source>
</evidence>
<keyword evidence="16 22" id="KW-0961">Cell wall biogenesis/degradation</keyword>
<dbReference type="GO" id="GO:0005829">
    <property type="term" value="C:cytosol"/>
    <property type="evidence" value="ECO:0007669"/>
    <property type="project" value="TreeGrafter"/>
</dbReference>
<keyword evidence="13 22" id="KW-0133">Cell shape</keyword>
<comment type="function">
    <text evidence="2 22">Cell wall formation.</text>
</comment>
<feature type="binding site" evidence="24">
    <location>
        <begin position="185"/>
        <end position="187"/>
    </location>
    <ligand>
        <name>ATP</name>
        <dbReference type="ChEBI" id="CHEBI:30616"/>
    </ligand>
</feature>
<feature type="active site" evidence="23">
    <location>
        <position position="328"/>
    </location>
</feature>
<evidence type="ECO:0000256" key="26">
    <source>
        <dbReference type="PROSITE-ProRule" id="PRU00409"/>
    </source>
</evidence>
<evidence type="ECO:0000256" key="17">
    <source>
        <dbReference type="ARBA" id="ARBA00047614"/>
    </source>
</evidence>
<evidence type="ECO:0000256" key="5">
    <source>
        <dbReference type="ARBA" id="ARBA00010871"/>
    </source>
</evidence>
<dbReference type="InterPro" id="IPR013815">
    <property type="entry name" value="ATP_grasp_subdomain_1"/>
</dbReference>
<evidence type="ECO:0000256" key="12">
    <source>
        <dbReference type="ARBA" id="ARBA00022842"/>
    </source>
</evidence>
<dbReference type="PANTHER" id="PTHR23132">
    <property type="entry name" value="D-ALANINE--D-ALANINE LIGASE"/>
    <property type="match status" value="1"/>
</dbReference>
<dbReference type="Gene3D" id="3.30.1490.20">
    <property type="entry name" value="ATP-grasp fold, A domain"/>
    <property type="match status" value="1"/>
</dbReference>
<dbReference type="InterPro" id="IPR011095">
    <property type="entry name" value="Dala_Dala_lig_C"/>
</dbReference>
<evidence type="ECO:0000256" key="20">
    <source>
        <dbReference type="ARBA" id="ARBA00076288"/>
    </source>
</evidence>
<dbReference type="InterPro" id="IPR011127">
    <property type="entry name" value="Dala_Dala_lig_N"/>
</dbReference>
<evidence type="ECO:0000256" key="23">
    <source>
        <dbReference type="PIRSR" id="PIRSR039102-1"/>
    </source>
</evidence>
<evidence type="ECO:0000256" key="2">
    <source>
        <dbReference type="ARBA" id="ARBA00003921"/>
    </source>
</evidence>
<dbReference type="GO" id="GO:0005524">
    <property type="term" value="F:ATP binding"/>
    <property type="evidence" value="ECO:0007669"/>
    <property type="project" value="UniProtKB-UniRule"/>
</dbReference>
<keyword evidence="29" id="KW-1185">Reference proteome</keyword>
<dbReference type="Pfam" id="PF07478">
    <property type="entry name" value="Dala_Dala_lig_C"/>
    <property type="match status" value="1"/>
</dbReference>
<dbReference type="GO" id="GO:0071555">
    <property type="term" value="P:cell wall organization"/>
    <property type="evidence" value="ECO:0007669"/>
    <property type="project" value="UniProtKB-KW"/>
</dbReference>
<evidence type="ECO:0000256" key="14">
    <source>
        <dbReference type="ARBA" id="ARBA00022984"/>
    </source>
</evidence>
<evidence type="ECO:0000256" key="25">
    <source>
        <dbReference type="PIRSR" id="PIRSR039102-3"/>
    </source>
</evidence>
<evidence type="ECO:0000256" key="3">
    <source>
        <dbReference type="ARBA" id="ARBA00004496"/>
    </source>
</evidence>
<dbReference type="PROSITE" id="PS50975">
    <property type="entry name" value="ATP_GRASP"/>
    <property type="match status" value="1"/>
</dbReference>
<dbReference type="PROSITE" id="PS00843">
    <property type="entry name" value="DALA_DALA_LIGASE_1"/>
    <property type="match status" value="1"/>
</dbReference>
<dbReference type="SUPFAM" id="SSF56059">
    <property type="entry name" value="Glutathione synthetase ATP-binding domain-like"/>
    <property type="match status" value="1"/>
</dbReference>
<dbReference type="EC" id="6.3.2.4" evidence="6 22"/>
<dbReference type="PANTHER" id="PTHR23132:SF25">
    <property type="entry name" value="D-ALANINE--D-ALANINE LIGASE A"/>
    <property type="match status" value="1"/>
</dbReference>
<comment type="similarity">
    <text evidence="5 22">Belongs to the D-alanine--D-alanine ligase family.</text>
</comment>
<evidence type="ECO:0000256" key="7">
    <source>
        <dbReference type="ARBA" id="ARBA00022490"/>
    </source>
</evidence>
<dbReference type="Proteomes" id="UP000075806">
    <property type="component" value="Unassembled WGS sequence"/>
</dbReference>
<dbReference type="STRING" id="519424.AZF04_13890"/>
<dbReference type="SUPFAM" id="SSF52440">
    <property type="entry name" value="PreATP-grasp domain"/>
    <property type="match status" value="1"/>
</dbReference>
<accession>A0A162CMK9</accession>
<evidence type="ECO:0000256" key="1">
    <source>
        <dbReference type="ARBA" id="ARBA00001936"/>
    </source>
</evidence>
<name>A0A162CMK9_9BACI</name>
<reference evidence="28" key="1">
    <citation type="submission" date="2016-02" db="EMBL/GenBank/DDBJ databases">
        <title>Genome sequence of Bacillus trypoxylicola KCTC 13244(T).</title>
        <authorList>
            <person name="Jeong H."/>
            <person name="Park S.-H."/>
            <person name="Choi S.-K."/>
        </authorList>
    </citation>
    <scope>NUCLEOTIDE SEQUENCE [LARGE SCALE GENOMIC DNA]</scope>
    <source>
        <strain evidence="28">KCTC 13244</strain>
    </source>
</reference>
<dbReference type="FunFam" id="3.30.1490.20:FF:000007">
    <property type="entry name" value="D-alanine--D-alanine ligase"/>
    <property type="match status" value="1"/>
</dbReference>
<feature type="binding site" evidence="24">
    <location>
        <begin position="193"/>
        <end position="194"/>
    </location>
    <ligand>
        <name>ATP</name>
        <dbReference type="ChEBI" id="CHEBI:30616"/>
    </ligand>
</feature>
<feature type="binding site" evidence="25">
    <location>
        <position position="317"/>
    </location>
    <ligand>
        <name>Mg(2+)</name>
        <dbReference type="ChEBI" id="CHEBI:18420"/>
        <label>2</label>
    </ligand>
</feature>
<feature type="domain" description="ATP-grasp" evidence="27">
    <location>
        <begin position="147"/>
        <end position="350"/>
    </location>
</feature>
<feature type="binding site" evidence="24">
    <location>
        <begin position="223"/>
        <end position="230"/>
    </location>
    <ligand>
        <name>ATP</name>
        <dbReference type="ChEBI" id="CHEBI:30616"/>
    </ligand>
</feature>
<dbReference type="UniPathway" id="UPA00219"/>
<dbReference type="Gene3D" id="3.30.470.20">
    <property type="entry name" value="ATP-grasp fold, B domain"/>
    <property type="match status" value="1"/>
</dbReference>
<comment type="catalytic activity">
    <reaction evidence="17 22">
        <text>2 D-alanine + ATP = D-alanyl-D-alanine + ADP + phosphate + H(+)</text>
        <dbReference type="Rhea" id="RHEA:11224"/>
        <dbReference type="ChEBI" id="CHEBI:15378"/>
        <dbReference type="ChEBI" id="CHEBI:30616"/>
        <dbReference type="ChEBI" id="CHEBI:43474"/>
        <dbReference type="ChEBI" id="CHEBI:57416"/>
        <dbReference type="ChEBI" id="CHEBI:57822"/>
        <dbReference type="ChEBI" id="CHEBI:456216"/>
        <dbReference type="EC" id="6.3.2.4"/>
    </reaction>
</comment>
<dbReference type="Pfam" id="PF01820">
    <property type="entry name" value="Dala_Dala_lig_N"/>
    <property type="match status" value="1"/>
</dbReference>
<evidence type="ECO:0000256" key="18">
    <source>
        <dbReference type="ARBA" id="ARBA00060592"/>
    </source>
</evidence>
<dbReference type="InterPro" id="IPR011761">
    <property type="entry name" value="ATP-grasp"/>
</dbReference>
<evidence type="ECO:0000256" key="8">
    <source>
        <dbReference type="ARBA" id="ARBA00022598"/>
    </source>
</evidence>
<keyword evidence="10 24" id="KW-0547">Nucleotide-binding</keyword>
<feature type="binding site" evidence="25">
    <location>
        <position position="319"/>
    </location>
    <ligand>
        <name>Mg(2+)</name>
        <dbReference type="ChEBI" id="CHEBI:18420"/>
        <label>2</label>
    </ligand>
</feature>
<dbReference type="InterPro" id="IPR000291">
    <property type="entry name" value="D-Ala_lig_Van_CS"/>
</dbReference>
<feature type="binding site" evidence="25">
    <location>
        <position position="317"/>
    </location>
    <ligand>
        <name>Mg(2+)</name>
        <dbReference type="ChEBI" id="CHEBI:18420"/>
        <label>1</label>
    </ligand>
</feature>
<feature type="binding site" evidence="24">
    <location>
        <position position="143"/>
    </location>
    <ligand>
        <name>ATP</name>
        <dbReference type="ChEBI" id="CHEBI:30616"/>
    </ligand>
</feature>
<dbReference type="PROSITE" id="PS00844">
    <property type="entry name" value="DALA_DALA_LIGASE_2"/>
    <property type="match status" value="1"/>
</dbReference>
<comment type="pathway">
    <text evidence="18">Glycan biosynthesis.</text>
</comment>
<evidence type="ECO:0000256" key="6">
    <source>
        <dbReference type="ARBA" id="ARBA00012216"/>
    </source>
</evidence>
<evidence type="ECO:0000259" key="27">
    <source>
        <dbReference type="PROSITE" id="PS50975"/>
    </source>
</evidence>
<evidence type="ECO:0000256" key="13">
    <source>
        <dbReference type="ARBA" id="ARBA00022960"/>
    </source>
</evidence>